<protein>
    <recommendedName>
        <fullName evidence="2">Ig-like domain-containing protein</fullName>
    </recommendedName>
</protein>
<dbReference type="InterPro" id="IPR036179">
    <property type="entry name" value="Ig-like_dom_sf"/>
</dbReference>
<keyword evidence="4" id="KW-1185">Reference proteome</keyword>
<evidence type="ECO:0000259" key="2">
    <source>
        <dbReference type="PROSITE" id="PS50835"/>
    </source>
</evidence>
<gene>
    <name evidence="3" type="ORF">GSLYS_00010948001</name>
</gene>
<sequence>MADCTRTFGGGFSSRTLLERRTPFDDNKMNNFIHYVILSALLHTCCNADKDRLHISSFTVNKHHVTPYIFGVPLGRDVTLRCEVSGETNLKLTRLGQTLHTVQTSRSITHVLKNVTCQDTGAYVCEAHGSTNKDTRTANINVQFCPPQLCQQNDSIRVVTVPIGRDYQISTCIYTHVSSDQYPVITLKNNIRLKKNSRSNKYGFHWSKKDLQMHHTAVITIRHVAENDYGALEVELNITAKNSMHFTVYILKPNASYIVDFTANNNELTASSSKPVTLACKAAAFKPIFRLYRRGNETELARRTGSLNPSSEMLHTLSGTCGDTGAYVCLVEDVRGVVVKKEMEIAFQNCPPLPCNEESTSKIALANVSDNLTVSFCVMTYNGIQPIVEIDADKIRVNDTSKRFHVDIATQGYQSRVSISINDVQYEDFDEYRVKISTPGQPASENRSTEMSFEIINVNNKECDLYKRKITVFTHIGGNATARFCVQHDERWLNETEALNEETYPPLTRDGSQGKVRIWLNSTDGQQYRFFTVVINNVELHDLKQYNFVTPKDSLNYTVDLQLQTDTLQFCNSSDKHRVARAELAGKILVHTCIALSKSTKNSSIFVEFNGTDFKNMGCIGKKCALWAPENASSMAYIFSVRMENLSVLDFGNVTTKVGLYNESNDSVISQLTFTLQLERIYVVRSNTPAKMYGIKPEGDEVVESGVAPNTILVITMAITGTLVVVVLVGYAVKKCKGEIIVSNRERREHHVVNADLVRSTSDGGPSRELQPMYVNTEGEDHRMDM</sequence>
<keyword evidence="1" id="KW-0812">Transmembrane</keyword>
<dbReference type="CDD" id="cd00096">
    <property type="entry name" value="Ig"/>
    <property type="match status" value="1"/>
</dbReference>
<dbReference type="InterPro" id="IPR013783">
    <property type="entry name" value="Ig-like_fold"/>
</dbReference>
<accession>A0AAV2HSE3</accession>
<dbReference type="AlphaFoldDB" id="A0AAV2HSE3"/>
<dbReference type="InterPro" id="IPR003599">
    <property type="entry name" value="Ig_sub"/>
</dbReference>
<dbReference type="SUPFAM" id="SSF48726">
    <property type="entry name" value="Immunoglobulin"/>
    <property type="match status" value="2"/>
</dbReference>
<dbReference type="EMBL" id="CAXITT010000246">
    <property type="protein sequence ID" value="CAL1537035.1"/>
    <property type="molecule type" value="Genomic_DNA"/>
</dbReference>
<keyword evidence="1" id="KW-0472">Membrane</keyword>
<dbReference type="InterPro" id="IPR003598">
    <property type="entry name" value="Ig_sub2"/>
</dbReference>
<dbReference type="Gene3D" id="2.60.40.10">
    <property type="entry name" value="Immunoglobulins"/>
    <property type="match status" value="1"/>
</dbReference>
<comment type="caution">
    <text evidence="3">The sequence shown here is derived from an EMBL/GenBank/DDBJ whole genome shotgun (WGS) entry which is preliminary data.</text>
</comment>
<feature type="domain" description="Ig-like" evidence="2">
    <location>
        <begin position="75"/>
        <end position="141"/>
    </location>
</feature>
<dbReference type="InterPro" id="IPR007110">
    <property type="entry name" value="Ig-like_dom"/>
</dbReference>
<dbReference type="SMART" id="SM00409">
    <property type="entry name" value="IG"/>
    <property type="match status" value="2"/>
</dbReference>
<evidence type="ECO:0000313" key="3">
    <source>
        <dbReference type="EMBL" id="CAL1537035.1"/>
    </source>
</evidence>
<keyword evidence="1" id="KW-1133">Transmembrane helix</keyword>
<evidence type="ECO:0000256" key="1">
    <source>
        <dbReference type="SAM" id="Phobius"/>
    </source>
</evidence>
<name>A0AAV2HSE3_LYMST</name>
<feature type="domain" description="Ig-like" evidence="2">
    <location>
        <begin position="253"/>
        <end position="346"/>
    </location>
</feature>
<evidence type="ECO:0000313" key="4">
    <source>
        <dbReference type="Proteomes" id="UP001497497"/>
    </source>
</evidence>
<reference evidence="3 4" key="1">
    <citation type="submission" date="2024-04" db="EMBL/GenBank/DDBJ databases">
        <authorList>
            <consortium name="Genoscope - CEA"/>
            <person name="William W."/>
        </authorList>
    </citation>
    <scope>NUCLEOTIDE SEQUENCE [LARGE SCALE GENOMIC DNA]</scope>
</reference>
<organism evidence="3 4">
    <name type="scientific">Lymnaea stagnalis</name>
    <name type="common">Great pond snail</name>
    <name type="synonym">Helix stagnalis</name>
    <dbReference type="NCBI Taxonomy" id="6523"/>
    <lineage>
        <taxon>Eukaryota</taxon>
        <taxon>Metazoa</taxon>
        <taxon>Spiralia</taxon>
        <taxon>Lophotrochozoa</taxon>
        <taxon>Mollusca</taxon>
        <taxon>Gastropoda</taxon>
        <taxon>Heterobranchia</taxon>
        <taxon>Euthyneura</taxon>
        <taxon>Panpulmonata</taxon>
        <taxon>Hygrophila</taxon>
        <taxon>Lymnaeoidea</taxon>
        <taxon>Lymnaeidae</taxon>
        <taxon>Lymnaea</taxon>
    </lineage>
</organism>
<proteinExistence type="predicted"/>
<dbReference type="SMART" id="SM00408">
    <property type="entry name" value="IGc2"/>
    <property type="match status" value="2"/>
</dbReference>
<dbReference type="PROSITE" id="PS50835">
    <property type="entry name" value="IG_LIKE"/>
    <property type="match status" value="2"/>
</dbReference>
<dbReference type="Proteomes" id="UP001497497">
    <property type="component" value="Unassembled WGS sequence"/>
</dbReference>
<feature type="transmembrane region" description="Helical" evidence="1">
    <location>
        <begin position="712"/>
        <end position="733"/>
    </location>
</feature>